<sequence>MMEEERVIIKPILIKLGVALTLSFAGGFLYKNHVRIRSFRLLRRPSTDKKIVSGGRPGLKGELRGTQTSLVESRNEEYPQKAVSNANAGFSPNNRSPRDEECFLLPDKESTDEEIMSVEQEITNLRNMVQVLQERERNLEMQMLEYHGLKEKEAIIQELHNRLKINTMEAKFSTLKIESLKAENQTLKTQASEYKRVVTELEITKAKSKLLKRKMKSEVKQANQQLFDLQKKVMKLEDREHEPSFNDADTQEKLKRLKDLEDKLSELSMENSRLQHEKSELDKKLEFTQFLASALECPEDRVLEEAKQLRQVNHDLEQELDRLRMDHSLGVEELVYLRWVNACLRCKLRNNQTPSRKTAAMNLSKTLSARSEQKVEQLILDNAISGQDESNIGPVDFHSGYCSSSRASELTETGDIDDHSISNSSNNRTSSSNKQRFFSKFKRIFSGKQDHHSNKRISPVGRTSMSSITSRKVSSSTGSLDDIGGPCSDSVSCISVEHTATNLHMPEAKFFHDSSIPATRRSETQANNIKRQSQSESTPRISLDIHRLANINIEELKEFRGYERRASDIGSPYSRKALLSRDGSATDFSHHDRYLELELKRFARSLKSAHEKARRRFT</sequence>
<evidence type="ECO:0000313" key="1">
    <source>
        <dbReference type="EMBL" id="KAJ8643447.1"/>
    </source>
</evidence>
<organism evidence="1 2">
    <name type="scientific">Persea americana</name>
    <name type="common">Avocado</name>
    <dbReference type="NCBI Taxonomy" id="3435"/>
    <lineage>
        <taxon>Eukaryota</taxon>
        <taxon>Viridiplantae</taxon>
        <taxon>Streptophyta</taxon>
        <taxon>Embryophyta</taxon>
        <taxon>Tracheophyta</taxon>
        <taxon>Spermatophyta</taxon>
        <taxon>Magnoliopsida</taxon>
        <taxon>Magnoliidae</taxon>
        <taxon>Laurales</taxon>
        <taxon>Lauraceae</taxon>
        <taxon>Persea</taxon>
    </lineage>
</organism>
<proteinExistence type="predicted"/>
<keyword evidence="2" id="KW-1185">Reference proteome</keyword>
<accession>A0ACC2MCP9</accession>
<gene>
    <name evidence="1" type="ORF">MRB53_005195</name>
</gene>
<dbReference type="EMBL" id="CM056810">
    <property type="protein sequence ID" value="KAJ8643447.1"/>
    <property type="molecule type" value="Genomic_DNA"/>
</dbReference>
<comment type="caution">
    <text evidence="1">The sequence shown here is derived from an EMBL/GenBank/DDBJ whole genome shotgun (WGS) entry which is preliminary data.</text>
</comment>
<protein>
    <submittedName>
        <fullName evidence="1">Uncharacterized protein</fullName>
    </submittedName>
</protein>
<reference evidence="1 2" key="1">
    <citation type="journal article" date="2022" name="Hortic Res">
        <title>A haplotype resolved chromosomal level avocado genome allows analysis of novel avocado genes.</title>
        <authorList>
            <person name="Nath O."/>
            <person name="Fletcher S.J."/>
            <person name="Hayward A."/>
            <person name="Shaw L.M."/>
            <person name="Masouleh A.K."/>
            <person name="Furtado A."/>
            <person name="Henry R.J."/>
            <person name="Mitter N."/>
        </authorList>
    </citation>
    <scope>NUCLEOTIDE SEQUENCE [LARGE SCALE GENOMIC DNA]</scope>
    <source>
        <strain evidence="2">cv. Hass</strain>
    </source>
</reference>
<name>A0ACC2MCP9_PERAE</name>
<dbReference type="Proteomes" id="UP001234297">
    <property type="component" value="Chromosome 2"/>
</dbReference>
<evidence type="ECO:0000313" key="2">
    <source>
        <dbReference type="Proteomes" id="UP001234297"/>
    </source>
</evidence>